<dbReference type="KEGG" id="osu:NT6N_15420"/>
<feature type="domain" description="DUF1206" evidence="2">
    <location>
        <begin position="189"/>
        <end position="258"/>
    </location>
</feature>
<proteinExistence type="predicted"/>
<keyword evidence="1" id="KW-1133">Transmembrane helix</keyword>
<feature type="transmembrane region" description="Helical" evidence="1">
    <location>
        <begin position="99"/>
        <end position="121"/>
    </location>
</feature>
<feature type="transmembrane region" description="Helical" evidence="1">
    <location>
        <begin position="231"/>
        <end position="257"/>
    </location>
</feature>
<protein>
    <submittedName>
        <fullName evidence="3">Membrane protein</fullName>
    </submittedName>
</protein>
<feature type="transmembrane region" description="Helical" evidence="1">
    <location>
        <begin position="141"/>
        <end position="159"/>
    </location>
</feature>
<dbReference type="EMBL" id="AP026866">
    <property type="protein sequence ID" value="BDS06502.1"/>
    <property type="molecule type" value="Genomic_DNA"/>
</dbReference>
<organism evidence="3">
    <name type="scientific">Oceaniferula spumae</name>
    <dbReference type="NCBI Taxonomy" id="2979115"/>
    <lineage>
        <taxon>Bacteria</taxon>
        <taxon>Pseudomonadati</taxon>
        <taxon>Verrucomicrobiota</taxon>
        <taxon>Verrucomicrobiia</taxon>
        <taxon>Verrucomicrobiales</taxon>
        <taxon>Verrucomicrobiaceae</taxon>
        <taxon>Oceaniferula</taxon>
    </lineage>
</organism>
<dbReference type="InterPro" id="IPR009597">
    <property type="entry name" value="DUF1206"/>
</dbReference>
<feature type="domain" description="DUF1206" evidence="2">
    <location>
        <begin position="99"/>
        <end position="163"/>
    </location>
</feature>
<feature type="transmembrane region" description="Helical" evidence="1">
    <location>
        <begin position="189"/>
        <end position="211"/>
    </location>
</feature>
<keyword evidence="1" id="KW-0472">Membrane</keyword>
<feature type="domain" description="DUF1206" evidence="2">
    <location>
        <begin position="16"/>
        <end position="81"/>
    </location>
</feature>
<gene>
    <name evidence="3" type="ORF">NT6N_15420</name>
</gene>
<evidence type="ECO:0000313" key="3">
    <source>
        <dbReference type="EMBL" id="BDS06502.1"/>
    </source>
</evidence>
<name>A0AAT9FK83_9BACT</name>
<accession>A0AAT9FK83</accession>
<dbReference type="Pfam" id="PF06724">
    <property type="entry name" value="DUF1206"/>
    <property type="match status" value="3"/>
</dbReference>
<sequence>MPSHNSSSWITHLARAGYAAKGIVYGTVGIMAILAAAGTGVAATGSSGALREIASKPFGAIALIIIGVGLLAYSVYRFMCSIFDSESKGDDGGGLAKRAGYLGSAIFYAALGVSALTGLGGSGDKEKEMTSGVLSMPGGKYLLGTLAIAIIIAGIFQWIKALKGSYKTKFTLDSFASGKRHWIERSAKFGLIARGIVFPIMGGFLLIAAIQSDASEAVGLGQALEKLQNQSYGSILLGVTAAGLICYAIYCEILAVYGNFENSH</sequence>
<feature type="transmembrane region" description="Helical" evidence="1">
    <location>
        <begin position="58"/>
        <end position="78"/>
    </location>
</feature>
<keyword evidence="1" id="KW-0812">Transmembrane</keyword>
<evidence type="ECO:0000256" key="1">
    <source>
        <dbReference type="SAM" id="Phobius"/>
    </source>
</evidence>
<feature type="transmembrane region" description="Helical" evidence="1">
    <location>
        <begin position="23"/>
        <end position="46"/>
    </location>
</feature>
<evidence type="ECO:0000259" key="2">
    <source>
        <dbReference type="Pfam" id="PF06724"/>
    </source>
</evidence>
<reference evidence="3" key="1">
    <citation type="submission" date="2024-07" db="EMBL/GenBank/DDBJ databases">
        <title>Complete genome sequence of Verrucomicrobiaceae bacterium NT6N.</title>
        <authorList>
            <person name="Huang C."/>
            <person name="Takami H."/>
            <person name="Hamasaki K."/>
        </authorList>
    </citation>
    <scope>NUCLEOTIDE SEQUENCE</scope>
    <source>
        <strain evidence="3">NT6N</strain>
    </source>
</reference>
<dbReference type="AlphaFoldDB" id="A0AAT9FK83"/>